<evidence type="ECO:0000313" key="8">
    <source>
        <dbReference type="EMBL" id="RDU70070.1"/>
    </source>
</evidence>
<evidence type="ECO:0000256" key="1">
    <source>
        <dbReference type="ARBA" id="ARBA00008276"/>
    </source>
</evidence>
<comment type="similarity">
    <text evidence="1">Belongs to the folylpolyglutamate synthase family.</text>
</comment>
<dbReference type="PANTHER" id="PTHR11136">
    <property type="entry name" value="FOLYLPOLYGLUTAMATE SYNTHASE-RELATED"/>
    <property type="match status" value="1"/>
</dbReference>
<evidence type="ECO:0000256" key="3">
    <source>
        <dbReference type="ARBA" id="ARBA00022723"/>
    </source>
</evidence>
<dbReference type="Gene3D" id="3.40.1190.10">
    <property type="entry name" value="Mur-like, catalytic domain"/>
    <property type="match status" value="1"/>
</dbReference>
<dbReference type="GO" id="GO:0008841">
    <property type="term" value="F:dihydrofolate synthase activity"/>
    <property type="evidence" value="ECO:0007669"/>
    <property type="project" value="UniProtKB-EC"/>
</dbReference>
<evidence type="ECO:0000256" key="6">
    <source>
        <dbReference type="ARBA" id="ARBA00022842"/>
    </source>
</evidence>
<protein>
    <submittedName>
        <fullName evidence="8">Bifunctional folylpolyglutamate synthase/dihydrofolate synthase</fullName>
    </submittedName>
</protein>
<keyword evidence="4" id="KW-0547">Nucleotide-binding</keyword>
<dbReference type="PANTHER" id="PTHR11136:SF0">
    <property type="entry name" value="DIHYDROFOLATE SYNTHETASE-RELATED"/>
    <property type="match status" value="1"/>
</dbReference>
<dbReference type="GO" id="GO:0004326">
    <property type="term" value="F:tetrahydrofolylpolyglutamate synthase activity"/>
    <property type="evidence" value="ECO:0007669"/>
    <property type="project" value="UniProtKB-EC"/>
</dbReference>
<dbReference type="AlphaFoldDB" id="A0A3D8IYN8"/>
<dbReference type="PROSITE" id="PS01012">
    <property type="entry name" value="FOLYLPOLYGLU_SYNT_2"/>
    <property type="match status" value="1"/>
</dbReference>
<dbReference type="GO" id="GO:0046872">
    <property type="term" value="F:metal ion binding"/>
    <property type="evidence" value="ECO:0007669"/>
    <property type="project" value="UniProtKB-KW"/>
</dbReference>
<dbReference type="RefSeq" id="WP_104723922.1">
    <property type="nucleotide sequence ID" value="NZ_FZNE01000002.1"/>
</dbReference>
<dbReference type="SUPFAM" id="SSF53623">
    <property type="entry name" value="MurD-like peptide ligases, catalytic domain"/>
    <property type="match status" value="1"/>
</dbReference>
<dbReference type="EMBL" id="NXLU01000001">
    <property type="protein sequence ID" value="RDU70070.1"/>
    <property type="molecule type" value="Genomic_DNA"/>
</dbReference>
<gene>
    <name evidence="8" type="ORF">CQA62_01265</name>
</gene>
<keyword evidence="9" id="KW-1185">Reference proteome</keyword>
<keyword evidence="5" id="KW-0067">ATP-binding</keyword>
<comment type="caution">
    <text evidence="8">The sequence shown here is derived from an EMBL/GenBank/DDBJ whole genome shotgun (WGS) entry which is preliminary data.</text>
</comment>
<dbReference type="NCBIfam" id="TIGR01499">
    <property type="entry name" value="folC"/>
    <property type="match status" value="1"/>
</dbReference>
<dbReference type="Pfam" id="PF08245">
    <property type="entry name" value="Mur_ligase_M"/>
    <property type="match status" value="1"/>
</dbReference>
<evidence type="ECO:0000256" key="4">
    <source>
        <dbReference type="ARBA" id="ARBA00022741"/>
    </source>
</evidence>
<organism evidence="8 9">
    <name type="scientific">Helicobacter cholecystus</name>
    <dbReference type="NCBI Taxonomy" id="45498"/>
    <lineage>
        <taxon>Bacteria</taxon>
        <taxon>Pseudomonadati</taxon>
        <taxon>Campylobacterota</taxon>
        <taxon>Epsilonproteobacteria</taxon>
        <taxon>Campylobacterales</taxon>
        <taxon>Helicobacteraceae</taxon>
        <taxon>Helicobacter</taxon>
    </lineage>
</organism>
<dbReference type="InterPro" id="IPR036615">
    <property type="entry name" value="Mur_ligase_C_dom_sf"/>
</dbReference>
<keyword evidence="3" id="KW-0479">Metal-binding</keyword>
<accession>A0A3D8IYN8</accession>
<sequence>MNLAKFLEKKGAEYAPFDPNRAPQIFELFVKDFLPYFHPKVIHIVGTNGKGSTGRMIARGLKNVLHFTSPHLFCINERFYLNGENIALQALEDAHTKLYEKKYMHRASYFEYLTFLCLYLAKDCGYLILEAGLGGEFDSTNVIREKISVFTQIGLDHCEILGESLEQIATTKLNSMGRVAFLGIQKYPQVQHIAKNIAQSKKAQITILKDLITPPFAMPEFLVENLTLASEVLDFLNIQYNLAQIATLDLQGRMQKYSSLITLDVGHNPDGARAILKEFMGKKIILIYNAYKQKDVAQVLCILSPIIKEVQIIPINDPRAISKEELKRILKELGLKFSDFKEVKRGEEILVFGSFSVVKAFLESVGER</sequence>
<keyword evidence="2" id="KW-0436">Ligase</keyword>
<dbReference type="Gene3D" id="3.90.190.20">
    <property type="entry name" value="Mur ligase, C-terminal domain"/>
    <property type="match status" value="1"/>
</dbReference>
<proteinExistence type="inferred from homology"/>
<dbReference type="GO" id="GO:0005524">
    <property type="term" value="F:ATP binding"/>
    <property type="evidence" value="ECO:0007669"/>
    <property type="project" value="UniProtKB-KW"/>
</dbReference>
<dbReference type="SUPFAM" id="SSF53244">
    <property type="entry name" value="MurD-like peptide ligases, peptide-binding domain"/>
    <property type="match status" value="1"/>
</dbReference>
<dbReference type="GO" id="GO:0046656">
    <property type="term" value="P:folic acid biosynthetic process"/>
    <property type="evidence" value="ECO:0007669"/>
    <property type="project" value="UniProtKB-KW"/>
</dbReference>
<keyword evidence="6" id="KW-0460">Magnesium</keyword>
<dbReference type="InterPro" id="IPR001645">
    <property type="entry name" value="Folylpolyglutamate_synth"/>
</dbReference>
<dbReference type="InterPro" id="IPR018109">
    <property type="entry name" value="Folylpolyglutamate_synth_CS"/>
</dbReference>
<dbReference type="InterPro" id="IPR036565">
    <property type="entry name" value="Mur-like_cat_sf"/>
</dbReference>
<dbReference type="Proteomes" id="UP000257067">
    <property type="component" value="Unassembled WGS sequence"/>
</dbReference>
<dbReference type="GO" id="GO:0046654">
    <property type="term" value="P:tetrahydrofolate biosynthetic process"/>
    <property type="evidence" value="ECO:0007669"/>
    <property type="project" value="UniProtKB-UniPathway"/>
</dbReference>
<name>A0A3D8IYN8_9HELI</name>
<dbReference type="GO" id="GO:0005737">
    <property type="term" value="C:cytoplasm"/>
    <property type="evidence" value="ECO:0007669"/>
    <property type="project" value="TreeGrafter"/>
</dbReference>
<evidence type="ECO:0000256" key="2">
    <source>
        <dbReference type="ARBA" id="ARBA00022598"/>
    </source>
</evidence>
<evidence type="ECO:0000256" key="5">
    <source>
        <dbReference type="ARBA" id="ARBA00022840"/>
    </source>
</evidence>
<dbReference type="OrthoDB" id="9809356at2"/>
<dbReference type="UniPathway" id="UPA00077">
    <property type="reaction ID" value="UER00157"/>
</dbReference>
<dbReference type="InterPro" id="IPR013221">
    <property type="entry name" value="Mur_ligase_cen"/>
</dbReference>
<evidence type="ECO:0000259" key="7">
    <source>
        <dbReference type="Pfam" id="PF08245"/>
    </source>
</evidence>
<feature type="domain" description="Mur ligase central" evidence="7">
    <location>
        <begin position="45"/>
        <end position="174"/>
    </location>
</feature>
<evidence type="ECO:0000313" key="9">
    <source>
        <dbReference type="Proteomes" id="UP000257067"/>
    </source>
</evidence>
<reference evidence="8 9" key="1">
    <citation type="submission" date="2018-04" db="EMBL/GenBank/DDBJ databases">
        <title>Novel Campyloabacter and Helicobacter Species and Strains.</title>
        <authorList>
            <person name="Mannion A.J."/>
            <person name="Shen Z."/>
            <person name="Fox J.G."/>
        </authorList>
    </citation>
    <scope>NUCLEOTIDE SEQUENCE [LARGE SCALE GENOMIC DNA]</scope>
    <source>
        <strain evidence="8 9">ATCC 700242</strain>
    </source>
</reference>